<keyword evidence="5" id="KW-0732">Signal</keyword>
<evidence type="ECO:0000313" key="8">
    <source>
        <dbReference type="Proteomes" id="UP001517247"/>
    </source>
</evidence>
<feature type="chain" id="PRO_5045106122" evidence="5">
    <location>
        <begin position="19"/>
        <end position="381"/>
    </location>
</feature>
<dbReference type="PROSITE" id="PS00194">
    <property type="entry name" value="THIOREDOXIN_1"/>
    <property type="match status" value="1"/>
</dbReference>
<dbReference type="PANTHER" id="PTHR42852:SF6">
    <property type="entry name" value="THIOL:DISULFIDE INTERCHANGE PROTEIN DSBE"/>
    <property type="match status" value="1"/>
</dbReference>
<dbReference type="CDD" id="cd02966">
    <property type="entry name" value="TlpA_like_family"/>
    <property type="match status" value="1"/>
</dbReference>
<dbReference type="InterPro" id="IPR017937">
    <property type="entry name" value="Thioredoxin_CS"/>
</dbReference>
<dbReference type="InterPro" id="IPR036249">
    <property type="entry name" value="Thioredoxin-like_sf"/>
</dbReference>
<dbReference type="InterPro" id="IPR013766">
    <property type="entry name" value="Thioredoxin_domain"/>
</dbReference>
<proteinExistence type="predicted"/>
<evidence type="ECO:0000259" key="6">
    <source>
        <dbReference type="PROSITE" id="PS51352"/>
    </source>
</evidence>
<name>A0ABW9J7S1_9SPHI</name>
<keyword evidence="4" id="KW-0676">Redox-active center</keyword>
<accession>A0ABW9J7S1</accession>
<gene>
    <name evidence="7" type="ORF">E6A44_006990</name>
</gene>
<organism evidence="7 8">
    <name type="scientific">Pedobacter ureilyticus</name>
    <dbReference type="NCBI Taxonomy" id="1393051"/>
    <lineage>
        <taxon>Bacteria</taxon>
        <taxon>Pseudomonadati</taxon>
        <taxon>Bacteroidota</taxon>
        <taxon>Sphingobacteriia</taxon>
        <taxon>Sphingobacteriales</taxon>
        <taxon>Sphingobacteriaceae</taxon>
        <taxon>Pedobacter</taxon>
    </lineage>
</organism>
<dbReference type="RefSeq" id="WP_138722425.1">
    <property type="nucleotide sequence ID" value="NZ_SSHJ02000005.1"/>
</dbReference>
<reference evidence="7 8" key="1">
    <citation type="submission" date="2024-12" db="EMBL/GenBank/DDBJ databases">
        <authorList>
            <person name="Hu S."/>
        </authorList>
    </citation>
    <scope>NUCLEOTIDE SEQUENCE [LARGE SCALE GENOMIC DNA]</scope>
    <source>
        <strain evidence="7 8">THG-T11</strain>
    </source>
</reference>
<dbReference type="EMBL" id="SSHJ02000005">
    <property type="protein sequence ID" value="MFN0255312.1"/>
    <property type="molecule type" value="Genomic_DNA"/>
</dbReference>
<evidence type="ECO:0000256" key="3">
    <source>
        <dbReference type="ARBA" id="ARBA00023157"/>
    </source>
</evidence>
<dbReference type="InterPro" id="IPR000866">
    <property type="entry name" value="AhpC/TSA"/>
</dbReference>
<dbReference type="Pfam" id="PF14289">
    <property type="entry name" value="DUF4369"/>
    <property type="match status" value="1"/>
</dbReference>
<dbReference type="Proteomes" id="UP001517247">
    <property type="component" value="Unassembled WGS sequence"/>
</dbReference>
<evidence type="ECO:0000256" key="4">
    <source>
        <dbReference type="ARBA" id="ARBA00023284"/>
    </source>
</evidence>
<evidence type="ECO:0000256" key="2">
    <source>
        <dbReference type="ARBA" id="ARBA00022748"/>
    </source>
</evidence>
<evidence type="ECO:0000256" key="5">
    <source>
        <dbReference type="SAM" id="SignalP"/>
    </source>
</evidence>
<comment type="subcellular location">
    <subcellularLocation>
        <location evidence="1">Cell envelope</location>
    </subcellularLocation>
</comment>
<feature type="signal peptide" evidence="5">
    <location>
        <begin position="1"/>
        <end position="18"/>
    </location>
</feature>
<sequence length="381" mass="41994">MKKIILSAMLLSPMALMAQLDFTVKGKVGSLNAPAKAYLAYGNKIADSADVKNGAFEFKGTVPAITQASIRIKHDNAPVDPKKRVPADAISFYLEAGSINIAAADSIKKATVSGSKVNDDNAKLKLALKPVNDKVEVLMKEYGTYTPEQKKDEVFMKPFMDKYNAATSESAPIYKKFAEENRNSFIGLLAFRNFMGSNFDPKIIEPEFAKFSPELRASSLGKNIESIIEGAKKTEIGVMAADFTQNDPDGKPVKLSDFKGKYVLVDFWASWCGPCRDENPNVVAAYNKFKDKNFTVLGVSLDGGTTRTTKEQWLKAVEDDKLTWKHVSDLKGWENEVSRGFGVQSIPFSMLIDPTGKIIAKNLRGEDLHAKLAEVLEKKTK</sequence>
<dbReference type="SUPFAM" id="SSF52833">
    <property type="entry name" value="Thioredoxin-like"/>
    <property type="match status" value="1"/>
</dbReference>
<dbReference type="Pfam" id="PF00578">
    <property type="entry name" value="AhpC-TSA"/>
    <property type="match status" value="1"/>
</dbReference>
<keyword evidence="8" id="KW-1185">Reference proteome</keyword>
<keyword evidence="3" id="KW-1015">Disulfide bond</keyword>
<keyword evidence="2" id="KW-0201">Cytochrome c-type biogenesis</keyword>
<evidence type="ECO:0000256" key="1">
    <source>
        <dbReference type="ARBA" id="ARBA00004196"/>
    </source>
</evidence>
<comment type="caution">
    <text evidence="7">The sequence shown here is derived from an EMBL/GenBank/DDBJ whole genome shotgun (WGS) entry which is preliminary data.</text>
</comment>
<dbReference type="PROSITE" id="PS51352">
    <property type="entry name" value="THIOREDOXIN_2"/>
    <property type="match status" value="1"/>
</dbReference>
<protein>
    <submittedName>
        <fullName evidence="7">Redoxin domain-containing protein</fullName>
    </submittedName>
</protein>
<dbReference type="InterPro" id="IPR025380">
    <property type="entry name" value="DUF4369"/>
</dbReference>
<feature type="domain" description="Thioredoxin" evidence="6">
    <location>
        <begin position="234"/>
        <end position="381"/>
    </location>
</feature>
<dbReference type="PANTHER" id="PTHR42852">
    <property type="entry name" value="THIOL:DISULFIDE INTERCHANGE PROTEIN DSBE"/>
    <property type="match status" value="1"/>
</dbReference>
<dbReference type="Gene3D" id="3.40.30.10">
    <property type="entry name" value="Glutaredoxin"/>
    <property type="match status" value="1"/>
</dbReference>
<dbReference type="InterPro" id="IPR050553">
    <property type="entry name" value="Thioredoxin_ResA/DsbE_sf"/>
</dbReference>
<evidence type="ECO:0000313" key="7">
    <source>
        <dbReference type="EMBL" id="MFN0255312.1"/>
    </source>
</evidence>